<dbReference type="EMBL" id="MXAV01000044">
    <property type="protein sequence ID" value="PKY09923.1"/>
    <property type="molecule type" value="Genomic_DNA"/>
</dbReference>
<dbReference type="Pfam" id="PF14261">
    <property type="entry name" value="DUF4351"/>
    <property type="match status" value="1"/>
</dbReference>
<comment type="caution">
    <text evidence="2">The sequence shown here is derived from an EMBL/GenBank/DDBJ whole genome shotgun (WGS) entry which is preliminary data.</text>
</comment>
<protein>
    <recommendedName>
        <fullName evidence="1">DUF4351 domain-containing protein</fullName>
    </recommendedName>
</protein>
<proteinExistence type="predicted"/>
<dbReference type="OrthoDB" id="5621957at2"/>
<dbReference type="InParanoid" id="A0A2I1DJ84"/>
<organism evidence="2 3">
    <name type="scientific">Acidithiobacillus marinus</name>
    <dbReference type="NCBI Taxonomy" id="187490"/>
    <lineage>
        <taxon>Bacteria</taxon>
        <taxon>Pseudomonadati</taxon>
        <taxon>Pseudomonadota</taxon>
        <taxon>Acidithiobacillia</taxon>
        <taxon>Acidithiobacillales</taxon>
        <taxon>Acidithiobacillaceae</taxon>
        <taxon>Acidithiobacillus</taxon>
    </lineage>
</organism>
<evidence type="ECO:0000313" key="2">
    <source>
        <dbReference type="EMBL" id="PKY09923.1"/>
    </source>
</evidence>
<dbReference type="AlphaFoldDB" id="A0A2I1DJ84"/>
<dbReference type="InterPro" id="IPR025587">
    <property type="entry name" value="DUF4351"/>
</dbReference>
<feature type="domain" description="DUF4351" evidence="1">
    <location>
        <begin position="37"/>
        <end position="86"/>
    </location>
</feature>
<evidence type="ECO:0000259" key="1">
    <source>
        <dbReference type="Pfam" id="PF14261"/>
    </source>
</evidence>
<evidence type="ECO:0000313" key="3">
    <source>
        <dbReference type="Proteomes" id="UP000234329"/>
    </source>
</evidence>
<sequence length="92" mass="10497">MQEKDVVSKDLFKRITLDIARILLGLEVEQAEIVENGARGKQQILFRLLQKRYGPLPPRIQARLEAASIPELEAWAEQILDGLNLEQMFPDA</sequence>
<reference evidence="2 3" key="1">
    <citation type="submission" date="2017-03" db="EMBL/GenBank/DDBJ databases">
        <title>Draft genime sequence of the acidophilic sulfur-oxidizing bacterium Acidithiobacillus sp. SH, isolated from seawater.</title>
        <authorList>
            <person name="Sharmin S."/>
            <person name="Tokuhisa M."/>
            <person name="Kanao T."/>
            <person name="Kamimura K."/>
        </authorList>
    </citation>
    <scope>NUCLEOTIDE SEQUENCE [LARGE SCALE GENOMIC DNA]</scope>
    <source>
        <strain evidence="2 3">SH</strain>
    </source>
</reference>
<dbReference type="RefSeq" id="WP_101538453.1">
    <property type="nucleotide sequence ID" value="NZ_MXAV01000044.1"/>
</dbReference>
<name>A0A2I1DJ84_9PROT</name>
<dbReference type="Proteomes" id="UP000234329">
    <property type="component" value="Unassembled WGS sequence"/>
</dbReference>
<gene>
    <name evidence="2" type="ORF">B1757_11515</name>
</gene>
<accession>A0A2I1DJ84</accession>
<keyword evidence="3" id="KW-1185">Reference proteome</keyword>